<sequence length="126" mass="13298">MTAPLKHASWGLSLALLLLAAGHSEAVRAGTSSGQMRVGLTIVDPQQAAEPLPVPAELDFPASPHALLCDAQGGGYRECRTPFRGPVQLSRETAGTRCVENRTWGWREGAVWVDGGCAAVFMRAGT</sequence>
<evidence type="ECO:0000256" key="1">
    <source>
        <dbReference type="SAM" id="SignalP"/>
    </source>
</evidence>
<gene>
    <name evidence="2" type="ORF">GCM10025759_10070</name>
</gene>
<keyword evidence="1" id="KW-0732">Signal</keyword>
<comment type="caution">
    <text evidence="2">The sequence shown here is derived from an EMBL/GenBank/DDBJ whole genome shotgun (WGS) entry which is preliminary data.</text>
</comment>
<evidence type="ECO:0008006" key="4">
    <source>
        <dbReference type="Google" id="ProtNLM"/>
    </source>
</evidence>
<dbReference type="Pfam" id="PF11218">
    <property type="entry name" value="DUF3011"/>
    <property type="match status" value="1"/>
</dbReference>
<organism evidence="2 3">
    <name type="scientific">Lysobacter panacisoli</name>
    <dbReference type="NCBI Taxonomy" id="1255263"/>
    <lineage>
        <taxon>Bacteria</taxon>
        <taxon>Pseudomonadati</taxon>
        <taxon>Pseudomonadota</taxon>
        <taxon>Gammaproteobacteria</taxon>
        <taxon>Lysobacterales</taxon>
        <taxon>Lysobacteraceae</taxon>
        <taxon>Lysobacter</taxon>
    </lineage>
</organism>
<dbReference type="InterPro" id="IPR021381">
    <property type="entry name" value="DUF3011"/>
</dbReference>
<feature type="chain" id="PRO_5046807324" description="DUF3011 domain-containing protein" evidence="1">
    <location>
        <begin position="30"/>
        <end position="126"/>
    </location>
</feature>
<keyword evidence="3" id="KW-1185">Reference proteome</keyword>
<dbReference type="RefSeq" id="WP_158982514.1">
    <property type="nucleotide sequence ID" value="NZ_BAABKY010000001.1"/>
</dbReference>
<protein>
    <recommendedName>
        <fullName evidence="4">DUF3011 domain-containing protein</fullName>
    </recommendedName>
</protein>
<evidence type="ECO:0000313" key="3">
    <source>
        <dbReference type="Proteomes" id="UP001501083"/>
    </source>
</evidence>
<accession>A0ABP9LA89</accession>
<feature type="signal peptide" evidence="1">
    <location>
        <begin position="1"/>
        <end position="29"/>
    </location>
</feature>
<name>A0ABP9LA89_9GAMM</name>
<dbReference type="Proteomes" id="UP001501083">
    <property type="component" value="Unassembled WGS sequence"/>
</dbReference>
<reference evidence="3" key="1">
    <citation type="journal article" date="2019" name="Int. J. Syst. Evol. Microbiol.">
        <title>The Global Catalogue of Microorganisms (GCM) 10K type strain sequencing project: providing services to taxonomists for standard genome sequencing and annotation.</title>
        <authorList>
            <consortium name="The Broad Institute Genomics Platform"/>
            <consortium name="The Broad Institute Genome Sequencing Center for Infectious Disease"/>
            <person name="Wu L."/>
            <person name="Ma J."/>
        </authorList>
    </citation>
    <scope>NUCLEOTIDE SEQUENCE [LARGE SCALE GENOMIC DNA]</scope>
    <source>
        <strain evidence="3">JCM 19212</strain>
    </source>
</reference>
<evidence type="ECO:0000313" key="2">
    <source>
        <dbReference type="EMBL" id="GAA5071227.1"/>
    </source>
</evidence>
<dbReference type="EMBL" id="BAABKY010000001">
    <property type="protein sequence ID" value="GAA5071227.1"/>
    <property type="molecule type" value="Genomic_DNA"/>
</dbReference>
<proteinExistence type="predicted"/>